<dbReference type="AlphaFoldDB" id="A0A261UDC6"/>
<dbReference type="Pfam" id="PF03401">
    <property type="entry name" value="TctC"/>
    <property type="match status" value="1"/>
</dbReference>
<dbReference type="PANTHER" id="PTHR42928">
    <property type="entry name" value="TRICARBOXYLATE-BINDING PROTEIN"/>
    <property type="match status" value="1"/>
</dbReference>
<comment type="caution">
    <text evidence="2">The sequence shown here is derived from an EMBL/GenBank/DDBJ whole genome shotgun (WGS) entry which is preliminary data.</text>
</comment>
<keyword evidence="3" id="KW-1185">Reference proteome</keyword>
<dbReference type="Gene3D" id="3.40.190.10">
    <property type="entry name" value="Periplasmic binding protein-like II"/>
    <property type="match status" value="1"/>
</dbReference>
<evidence type="ECO:0000313" key="2">
    <source>
        <dbReference type="EMBL" id="OZI59240.1"/>
    </source>
</evidence>
<accession>A0A261UDC6</accession>
<dbReference type="InterPro" id="IPR042100">
    <property type="entry name" value="Bug_dom1"/>
</dbReference>
<dbReference type="PANTHER" id="PTHR42928:SF5">
    <property type="entry name" value="BLR1237 PROTEIN"/>
    <property type="match status" value="1"/>
</dbReference>
<name>A0A261UDC6_9BORD</name>
<dbReference type="PIRSF" id="PIRSF017082">
    <property type="entry name" value="YflP"/>
    <property type="match status" value="1"/>
</dbReference>
<evidence type="ECO:0008006" key="4">
    <source>
        <dbReference type="Google" id="ProtNLM"/>
    </source>
</evidence>
<dbReference type="InterPro" id="IPR005064">
    <property type="entry name" value="BUG"/>
</dbReference>
<dbReference type="Gene3D" id="3.40.190.150">
    <property type="entry name" value="Bordetella uptake gene, domain 1"/>
    <property type="match status" value="1"/>
</dbReference>
<proteinExistence type="inferred from homology"/>
<dbReference type="RefSeq" id="WP_094837451.1">
    <property type="nucleotide sequence ID" value="NZ_NEVQ01000008.1"/>
</dbReference>
<gene>
    <name evidence="2" type="ORF">CAL20_06390</name>
</gene>
<reference evidence="2 3" key="1">
    <citation type="submission" date="2017-05" db="EMBL/GenBank/DDBJ databases">
        <title>Complete and WGS of Bordetella genogroups.</title>
        <authorList>
            <person name="Spilker T."/>
            <person name="LiPuma J."/>
        </authorList>
    </citation>
    <scope>NUCLEOTIDE SEQUENCE [LARGE SCALE GENOMIC DNA]</scope>
    <source>
        <strain evidence="2 3">AU9919</strain>
    </source>
</reference>
<dbReference type="SUPFAM" id="SSF53850">
    <property type="entry name" value="Periplasmic binding protein-like II"/>
    <property type="match status" value="1"/>
</dbReference>
<dbReference type="Proteomes" id="UP000216885">
    <property type="component" value="Unassembled WGS sequence"/>
</dbReference>
<dbReference type="EMBL" id="NEVQ01000008">
    <property type="protein sequence ID" value="OZI59240.1"/>
    <property type="molecule type" value="Genomic_DNA"/>
</dbReference>
<protein>
    <recommendedName>
        <fullName evidence="4">ABC transporter substrate-binding protein</fullName>
    </recommendedName>
</protein>
<evidence type="ECO:0000256" key="1">
    <source>
        <dbReference type="ARBA" id="ARBA00006987"/>
    </source>
</evidence>
<dbReference type="CDD" id="cd07012">
    <property type="entry name" value="PBP2_Bug_TTT"/>
    <property type="match status" value="1"/>
</dbReference>
<evidence type="ECO:0000313" key="3">
    <source>
        <dbReference type="Proteomes" id="UP000216885"/>
    </source>
</evidence>
<comment type="similarity">
    <text evidence="1">Belongs to the UPF0065 (bug) family.</text>
</comment>
<sequence>MTKRMMLDASAQTRRRVGETIARLRKKMICLAASAVALSAIGTHATAAEQPFPSKPITMLVAFPPGGPADVLARALQPTMSKVLGQTVIVENVPGAGGALAARRLLNQPADGYTLILGSPNEAILAPLTNTAATYKPEDMVLLAPISNHPLVVMARSDLPYHSLEEIIAAGKRTGSNGLTFGSPGHGSMYHIISEYIAQTTGAQLVQVPYKGATPMMQDLVGRAIDFTILPNIGNSIQLIETGKIKAVNVLDRQRMPTLPDVPAISESNIPQKQEMVHSVWTGVMTKAGIPEDRVRILLDAANQAIHGPEMGQALALSGTQPSPSQSLEASASFYASEIAKFKNMTQSIALSPQ</sequence>
<organism evidence="2 3">
    <name type="scientific">Bordetella genomosp. 4</name>
    <dbReference type="NCBI Taxonomy" id="463044"/>
    <lineage>
        <taxon>Bacteria</taxon>
        <taxon>Pseudomonadati</taxon>
        <taxon>Pseudomonadota</taxon>
        <taxon>Betaproteobacteria</taxon>
        <taxon>Burkholderiales</taxon>
        <taxon>Alcaligenaceae</taxon>
        <taxon>Bordetella</taxon>
    </lineage>
</organism>